<reference evidence="16" key="1">
    <citation type="submission" date="2024-06" db="UniProtKB">
        <authorList>
            <consortium name="RefSeq"/>
        </authorList>
    </citation>
    <scope>NUCLEOTIDE SEQUENCE [LARGE SCALE GENOMIC DNA]</scope>
</reference>
<gene>
    <name evidence="17" type="primary">LOC111102634</name>
</gene>
<evidence type="ECO:0000256" key="8">
    <source>
        <dbReference type="ARBA" id="ARBA00022837"/>
    </source>
</evidence>
<evidence type="ECO:0000256" key="14">
    <source>
        <dbReference type="SAM" id="Phobius"/>
    </source>
</evidence>
<dbReference type="SMART" id="SM00248">
    <property type="entry name" value="ANK"/>
    <property type="match status" value="4"/>
</dbReference>
<dbReference type="Gene3D" id="1.10.287.70">
    <property type="match status" value="1"/>
</dbReference>
<feature type="transmembrane region" description="Helical" evidence="14">
    <location>
        <begin position="535"/>
        <end position="555"/>
    </location>
</feature>
<dbReference type="InterPro" id="IPR005821">
    <property type="entry name" value="Ion_trans_dom"/>
</dbReference>
<keyword evidence="12" id="KW-0407">Ion channel</keyword>
<evidence type="ECO:0000256" key="3">
    <source>
        <dbReference type="ARBA" id="ARBA00022475"/>
    </source>
</evidence>
<evidence type="ECO:0000256" key="13">
    <source>
        <dbReference type="PROSITE-ProRule" id="PRU00023"/>
    </source>
</evidence>
<dbReference type="OrthoDB" id="6154767at2759"/>
<dbReference type="Gene3D" id="1.25.40.20">
    <property type="entry name" value="Ankyrin repeat-containing domain"/>
    <property type="match status" value="1"/>
</dbReference>
<dbReference type="PANTHER" id="PTHR10582:SF2">
    <property type="entry name" value="INACTIVE"/>
    <property type="match status" value="1"/>
</dbReference>
<name>A0A8B8AI20_CRAVI</name>
<feature type="transmembrane region" description="Helical" evidence="14">
    <location>
        <begin position="463"/>
        <end position="480"/>
    </location>
</feature>
<evidence type="ECO:0000256" key="1">
    <source>
        <dbReference type="ARBA" id="ARBA00004651"/>
    </source>
</evidence>
<dbReference type="GO" id="GO:0005262">
    <property type="term" value="F:calcium channel activity"/>
    <property type="evidence" value="ECO:0007669"/>
    <property type="project" value="UniProtKB-KW"/>
</dbReference>
<feature type="transmembrane region" description="Helical" evidence="14">
    <location>
        <begin position="394"/>
        <end position="417"/>
    </location>
</feature>
<keyword evidence="2" id="KW-0813">Transport</keyword>
<evidence type="ECO:0000313" key="16">
    <source>
        <dbReference type="Proteomes" id="UP000694844"/>
    </source>
</evidence>
<evidence type="ECO:0000259" key="15">
    <source>
        <dbReference type="Pfam" id="PF00520"/>
    </source>
</evidence>
<dbReference type="GO" id="GO:0098703">
    <property type="term" value="P:calcium ion import across plasma membrane"/>
    <property type="evidence" value="ECO:0007669"/>
    <property type="project" value="TreeGrafter"/>
</dbReference>
<keyword evidence="10" id="KW-0406">Ion transport</keyword>
<dbReference type="Proteomes" id="UP000694844">
    <property type="component" value="Chromosome 1"/>
</dbReference>
<keyword evidence="5" id="KW-0107">Calcium channel</keyword>
<feature type="repeat" description="ANK" evidence="13">
    <location>
        <begin position="107"/>
        <end position="129"/>
    </location>
</feature>
<dbReference type="InterPro" id="IPR002110">
    <property type="entry name" value="Ankyrin_rpt"/>
</dbReference>
<feature type="domain" description="Ion transport" evidence="15">
    <location>
        <begin position="361"/>
        <end position="597"/>
    </location>
</feature>
<feature type="transmembrane region" description="Helical" evidence="14">
    <location>
        <begin position="562"/>
        <end position="587"/>
    </location>
</feature>
<comment type="subcellular location">
    <subcellularLocation>
        <location evidence="1">Cell membrane</location>
        <topology evidence="1">Multi-pass membrane protein</topology>
    </subcellularLocation>
</comment>
<keyword evidence="4" id="KW-0109">Calcium transport</keyword>
<dbReference type="PANTHER" id="PTHR10582">
    <property type="entry name" value="TRANSIENT RECEPTOR POTENTIAL ION CHANNEL PROTEIN"/>
    <property type="match status" value="1"/>
</dbReference>
<proteinExistence type="predicted"/>
<dbReference type="RefSeq" id="XP_022291167.1">
    <property type="nucleotide sequence ID" value="XM_022435459.1"/>
</dbReference>
<keyword evidence="3" id="KW-1003">Cell membrane</keyword>
<keyword evidence="13" id="KW-0040">ANK repeat</keyword>
<evidence type="ECO:0000256" key="4">
    <source>
        <dbReference type="ARBA" id="ARBA00022568"/>
    </source>
</evidence>
<keyword evidence="11 14" id="KW-0472">Membrane</keyword>
<dbReference type="InterPro" id="IPR024862">
    <property type="entry name" value="TRPV"/>
</dbReference>
<evidence type="ECO:0000256" key="12">
    <source>
        <dbReference type="ARBA" id="ARBA00023303"/>
    </source>
</evidence>
<keyword evidence="8" id="KW-0106">Calcium</keyword>
<accession>A0A8B8AI20</accession>
<dbReference type="AlphaFoldDB" id="A0A8B8AI20"/>
<reference evidence="17" key="2">
    <citation type="submission" date="2025-08" db="UniProtKB">
        <authorList>
            <consortium name="RefSeq"/>
        </authorList>
    </citation>
    <scope>IDENTIFICATION</scope>
    <source>
        <tissue evidence="17">Whole sample</tissue>
    </source>
</reference>
<dbReference type="KEGG" id="cvn:111102634"/>
<organism evidence="16 17">
    <name type="scientific">Crassostrea virginica</name>
    <name type="common">Eastern oyster</name>
    <dbReference type="NCBI Taxonomy" id="6565"/>
    <lineage>
        <taxon>Eukaryota</taxon>
        <taxon>Metazoa</taxon>
        <taxon>Spiralia</taxon>
        <taxon>Lophotrochozoa</taxon>
        <taxon>Mollusca</taxon>
        <taxon>Bivalvia</taxon>
        <taxon>Autobranchia</taxon>
        <taxon>Pteriomorphia</taxon>
        <taxon>Ostreida</taxon>
        <taxon>Ostreoidea</taxon>
        <taxon>Ostreidae</taxon>
        <taxon>Crassostrea</taxon>
    </lineage>
</organism>
<dbReference type="Pfam" id="PF12796">
    <property type="entry name" value="Ank_2"/>
    <property type="match status" value="1"/>
</dbReference>
<dbReference type="PROSITE" id="PS50297">
    <property type="entry name" value="ANK_REP_REGION"/>
    <property type="match status" value="1"/>
</dbReference>
<evidence type="ECO:0000256" key="5">
    <source>
        <dbReference type="ARBA" id="ARBA00022673"/>
    </source>
</evidence>
<feature type="transmembrane region" description="Helical" evidence="14">
    <location>
        <begin position="437"/>
        <end position="457"/>
    </location>
</feature>
<evidence type="ECO:0000256" key="9">
    <source>
        <dbReference type="ARBA" id="ARBA00022989"/>
    </source>
</evidence>
<evidence type="ECO:0000256" key="10">
    <source>
        <dbReference type="ARBA" id="ARBA00023065"/>
    </source>
</evidence>
<dbReference type="SUPFAM" id="SSF48403">
    <property type="entry name" value="Ankyrin repeat"/>
    <property type="match status" value="1"/>
</dbReference>
<dbReference type="GO" id="GO:0005886">
    <property type="term" value="C:plasma membrane"/>
    <property type="evidence" value="ECO:0007669"/>
    <property type="project" value="UniProtKB-SubCell"/>
</dbReference>
<evidence type="ECO:0000313" key="17">
    <source>
        <dbReference type="RefSeq" id="XP_022291167.1"/>
    </source>
</evidence>
<feature type="transmembrane region" description="Helical" evidence="14">
    <location>
        <begin position="501"/>
        <end position="523"/>
    </location>
</feature>
<feature type="transmembrane region" description="Helical" evidence="14">
    <location>
        <begin position="352"/>
        <end position="374"/>
    </location>
</feature>
<dbReference type="Pfam" id="PF00520">
    <property type="entry name" value="Ion_trans"/>
    <property type="match status" value="1"/>
</dbReference>
<dbReference type="GeneID" id="111102634"/>
<keyword evidence="7" id="KW-0677">Repeat</keyword>
<keyword evidence="16" id="KW-1185">Reference proteome</keyword>
<dbReference type="InterPro" id="IPR036770">
    <property type="entry name" value="Ankyrin_rpt-contain_sf"/>
</dbReference>
<evidence type="ECO:0000256" key="7">
    <source>
        <dbReference type="ARBA" id="ARBA00022737"/>
    </source>
</evidence>
<evidence type="ECO:0000256" key="2">
    <source>
        <dbReference type="ARBA" id="ARBA00022448"/>
    </source>
</evidence>
<keyword evidence="6 14" id="KW-0812">Transmembrane</keyword>
<evidence type="ECO:0000256" key="11">
    <source>
        <dbReference type="ARBA" id="ARBA00023136"/>
    </source>
</evidence>
<dbReference type="PROSITE" id="PS50088">
    <property type="entry name" value="ANK_REPEAT"/>
    <property type="match status" value="1"/>
</dbReference>
<sequence>MNSEQTGFDDKLTNNGFSSLTETEFIETLKTRKKKEITECFKELEKKGKSDEDFFHKLNRKVEKEFKGETLLHIALMYEKTAELCKTIIRLMPDVLVKDRKNYPDFKGQTPLHFAIVKGNLENVENILLAAKENKTIETLLGKSATGKKFRKTFLMGQLPLSVAAPACEDEDFDILKKLIDYGAVIEKKNDSEDSVFHSLIKYAKISPDKVLNIVATFDFLWKKYSKLEKAKSREICFWENKSGLTPLHLSVKLGVSQLFDYIVNIQDAYCFKNLQEGILDVREYDVTEFDRLIPYLESSEIEEKSSAKNNLTILESLLESKCTKQEAFAILSQEVVTYILKKKWLAYKNTLKFWGLIHLFFLVQFTASTIYKAEVLFCPQNACNQTMNDLNDIYYAIIFINMLFGIIYLIFFGLCITKLVERRRYRSGSYNHNLSYILSLLVISVGAMVESFLILLQMHLDYHLFFALSCGWYFMFYFFPFSKPLVSFTSMVKTGLMEDFYPFCVVFICLLGLFTGVMHMLFLGTEKVDGFDSFQNSFLTMFNLGVGMGNVEVLNKARIPWVAYIIFVLFVVVAYIHLFTALIAVMSHTFAGVNNSKDFYQKYNKLRMIELFEDIVLVRGVANYLPCVKKAKHWRRSEDYNCNDGEYEKRRFYSVVQYDDQNDNLNEEEE</sequence>
<evidence type="ECO:0000256" key="6">
    <source>
        <dbReference type="ARBA" id="ARBA00022692"/>
    </source>
</evidence>
<keyword evidence="9 14" id="KW-1133">Transmembrane helix</keyword>
<protein>
    <submittedName>
        <fullName evidence="17">Uncharacterized protein LOC111102634</fullName>
    </submittedName>
</protein>